<feature type="transmembrane region" description="Helical" evidence="1">
    <location>
        <begin position="20"/>
        <end position="39"/>
    </location>
</feature>
<keyword evidence="1" id="KW-0812">Transmembrane</keyword>
<reference evidence="2 3" key="1">
    <citation type="submission" date="2019-11" db="EMBL/GenBank/DDBJ databases">
        <title>Genome sequence of Moorella glycerini DSM11254.</title>
        <authorList>
            <person name="Poehlein A."/>
            <person name="Boeer T."/>
            <person name="Daniel R."/>
        </authorList>
    </citation>
    <scope>NUCLEOTIDE SEQUENCE [LARGE SCALE GENOMIC DNA]</scope>
    <source>
        <strain evidence="2 3">DSM 11254</strain>
    </source>
</reference>
<feature type="transmembrane region" description="Helical" evidence="1">
    <location>
        <begin position="281"/>
        <end position="302"/>
    </location>
</feature>
<feature type="transmembrane region" description="Helical" evidence="1">
    <location>
        <begin position="45"/>
        <end position="65"/>
    </location>
</feature>
<evidence type="ECO:0000256" key="1">
    <source>
        <dbReference type="SAM" id="Phobius"/>
    </source>
</evidence>
<feature type="transmembrane region" description="Helical" evidence="1">
    <location>
        <begin position="408"/>
        <end position="428"/>
    </location>
</feature>
<keyword evidence="1" id="KW-0472">Membrane</keyword>
<feature type="transmembrane region" description="Helical" evidence="1">
    <location>
        <begin position="333"/>
        <end position="350"/>
    </location>
</feature>
<dbReference type="OrthoDB" id="9787548at2"/>
<accession>A0A6I5ZWE6</accession>
<feature type="transmembrane region" description="Helical" evidence="1">
    <location>
        <begin position="127"/>
        <end position="144"/>
    </location>
</feature>
<dbReference type="RefSeq" id="WP_156275845.1">
    <property type="nucleotide sequence ID" value="NZ_CP046244.1"/>
</dbReference>
<proteinExistence type="predicted"/>
<sequence>MSEPRYSIPEAPKGWELVRMLGPGIVWAGMAIGGGELTLNPRVGAIFGIVTLWMPLLAIFLKWFMTVEIGRWSIYTGTSIREGFELLPGPRKWLNWLILFIGLYLGAVHIGGLVAMIGIVTSNLLPFLPPYLWSILIMVSFVALSWSGKYSVLEKAMMVSVALLTLTTFVVFIKIWPGLDFILQGFTFKIPTVTPEWAVTGFKISRNPLVEILPAMAFAGAGAINSLWYSDWILAKGFGVSAKYQLGSSNKAILGELKNVTSEEVNKLKGWFRVMLHDSWWGANLVTMLVTAIFIVNAVVILNPLKQAPAGVGFILTLSKTFTETLGPWARELYLVGAFAVLYSTMATLYDGYARLIDNSIGIVLPDWKLYNRINPLWRYRIWFLYGTLCNFFLVYLFNAVPVQFLQAASWVEGTFMLPVVAFAIAYLTYKVLPGLYSKEHAIKVKPNWIFTAGTILAGCFYAGLIIYSFFL</sequence>
<dbReference type="Proteomes" id="UP000425916">
    <property type="component" value="Chromosome"/>
</dbReference>
<evidence type="ECO:0000313" key="3">
    <source>
        <dbReference type="Proteomes" id="UP000425916"/>
    </source>
</evidence>
<protein>
    <recommendedName>
        <fullName evidence="4">Natural resistance-associated macrophage protein</fullName>
    </recommendedName>
</protein>
<feature type="transmembrane region" description="Helical" evidence="1">
    <location>
        <begin position="449"/>
        <end position="471"/>
    </location>
</feature>
<name>A0A6I5ZWE6_9FIRM</name>
<dbReference type="AlphaFoldDB" id="A0A6I5ZWE6"/>
<feature type="transmembrane region" description="Helical" evidence="1">
    <location>
        <begin position="156"/>
        <end position="176"/>
    </location>
</feature>
<keyword evidence="1" id="KW-1133">Transmembrane helix</keyword>
<dbReference type="NCBIfam" id="NF037982">
    <property type="entry name" value="Nramp_1"/>
    <property type="match status" value="1"/>
</dbReference>
<feature type="transmembrane region" description="Helical" evidence="1">
    <location>
        <begin position="383"/>
        <end position="402"/>
    </location>
</feature>
<feature type="transmembrane region" description="Helical" evidence="1">
    <location>
        <begin position="96"/>
        <end position="121"/>
    </location>
</feature>
<dbReference type="EMBL" id="CP046244">
    <property type="protein sequence ID" value="QGP93965.1"/>
    <property type="molecule type" value="Genomic_DNA"/>
</dbReference>
<gene>
    <name evidence="2" type="ORF">MGLY_33900</name>
</gene>
<organism evidence="2 3">
    <name type="scientific">Neomoorella glycerini</name>
    <dbReference type="NCBI Taxonomy" id="55779"/>
    <lineage>
        <taxon>Bacteria</taxon>
        <taxon>Bacillati</taxon>
        <taxon>Bacillota</taxon>
        <taxon>Clostridia</taxon>
        <taxon>Neomoorellales</taxon>
        <taxon>Neomoorellaceae</taxon>
        <taxon>Neomoorella</taxon>
    </lineage>
</organism>
<keyword evidence="3" id="KW-1185">Reference proteome</keyword>
<evidence type="ECO:0000313" key="2">
    <source>
        <dbReference type="EMBL" id="QGP93965.1"/>
    </source>
</evidence>
<evidence type="ECO:0008006" key="4">
    <source>
        <dbReference type="Google" id="ProtNLM"/>
    </source>
</evidence>